<dbReference type="AlphaFoldDB" id="V2PZE7"/>
<dbReference type="Proteomes" id="UP000017429">
    <property type="component" value="Chromosome"/>
</dbReference>
<proteinExistence type="predicted"/>
<dbReference type="eggNOG" id="COG1192">
    <property type="taxonomic scope" value="Bacteria"/>
</dbReference>
<dbReference type="Gene3D" id="3.40.50.300">
    <property type="entry name" value="P-loop containing nucleotide triphosphate hydrolases"/>
    <property type="match status" value="1"/>
</dbReference>
<dbReference type="SUPFAM" id="SSF52540">
    <property type="entry name" value="P-loop containing nucleoside triphosphate hydrolases"/>
    <property type="match status" value="1"/>
</dbReference>
<dbReference type="CDD" id="cd02042">
    <property type="entry name" value="ParAB_family"/>
    <property type="match status" value="1"/>
</dbReference>
<accession>V2PZE7</accession>
<dbReference type="RefSeq" id="WP_023275905.1">
    <property type="nucleotide sequence ID" value="NZ_CP097562.1"/>
</dbReference>
<evidence type="ECO:0000313" key="2">
    <source>
        <dbReference type="Proteomes" id="UP000017429"/>
    </source>
</evidence>
<reference evidence="1" key="2">
    <citation type="submission" date="2022-05" db="EMBL/GenBank/DDBJ databases">
        <authorList>
            <person name="Proctor A.L."/>
            <person name="Phillips G.J."/>
            <person name="Wannemuehler M.J."/>
        </authorList>
    </citation>
    <scope>NUCLEOTIDE SEQUENCE</scope>
    <source>
        <strain evidence="1">ASF457</strain>
    </source>
</reference>
<reference evidence="1" key="3">
    <citation type="submission" date="2022-06" db="EMBL/GenBank/DDBJ databases">
        <title>Resources to Facilitate Use of the Altered Schaedler Flora (ASF) Mouse Model to Study Microbiome Function.</title>
        <authorList>
            <person name="Proctor A."/>
            <person name="Parvinroo S."/>
            <person name="Richie T."/>
            <person name="Jia X."/>
            <person name="Lee S.T.M."/>
            <person name="Karp P.D."/>
            <person name="Paley S."/>
            <person name="Kostic A.D."/>
            <person name="Pierre J.F."/>
            <person name="Wannemuehler M.J."/>
            <person name="Phillips G.J."/>
        </authorList>
    </citation>
    <scope>NUCLEOTIDE SEQUENCE</scope>
    <source>
        <strain evidence="1">ASF457</strain>
    </source>
</reference>
<name>V2PZE7_9BACT</name>
<dbReference type="Pfam" id="PF13614">
    <property type="entry name" value="AAA_31"/>
    <property type="match status" value="1"/>
</dbReference>
<evidence type="ECO:0000313" key="1">
    <source>
        <dbReference type="EMBL" id="USF24529.1"/>
    </source>
</evidence>
<dbReference type="InterPro" id="IPR027417">
    <property type="entry name" value="P-loop_NTPase"/>
</dbReference>
<dbReference type="PANTHER" id="PTHR13696:SF99">
    <property type="entry name" value="COBYRINIC ACID AC-DIAMIDE SYNTHASE"/>
    <property type="match status" value="1"/>
</dbReference>
<dbReference type="OrthoDB" id="9799330at2"/>
<dbReference type="InterPro" id="IPR025669">
    <property type="entry name" value="AAA_dom"/>
</dbReference>
<protein>
    <submittedName>
        <fullName evidence="1">Uncharacterized protein</fullName>
    </submittedName>
</protein>
<sequence length="244" mass="27887">MIFTVANQKGGVGKTTFLINFAYYLKDFKNKSVLVIDTDTQANCSYSLCNANIIGDTYSLFTDDVNILAAKISGIKKDEINLFKSTIDLSNENEFDNSINYLQNLKYLYTLFDYILIDTAPVLSNKLIYSLELSNYVITPIELEIYSLQGLSLMLNTIFNIKKNRNNDMSFLGVLPSRVITTNKRQSKNLEKLYSEYGQDLFLPFIKYRNDLANASASQTSFFKSNSKHKKELINVFDTIYAKM</sequence>
<dbReference type="InterPro" id="IPR050678">
    <property type="entry name" value="DNA_Partitioning_ATPase"/>
</dbReference>
<keyword evidence="2" id="KW-1185">Reference proteome</keyword>
<dbReference type="PANTHER" id="PTHR13696">
    <property type="entry name" value="P-LOOP CONTAINING NUCLEOSIDE TRIPHOSPHATE HYDROLASE"/>
    <property type="match status" value="1"/>
</dbReference>
<dbReference type="KEGG" id="msch:N508_001617"/>
<reference evidence="1" key="1">
    <citation type="journal article" date="2014" name="Genome Announc.">
        <title>Draft genome sequences of the altered schaedler flora, a defined bacterial community from gnotobiotic mice.</title>
        <authorList>
            <person name="Wannemuehler M.J."/>
            <person name="Overstreet A.M."/>
            <person name="Ward D.V."/>
            <person name="Phillips G.J."/>
        </authorList>
    </citation>
    <scope>NUCLEOTIDE SEQUENCE</scope>
    <source>
        <strain evidence="1">ASF457</strain>
    </source>
</reference>
<organism evidence="1 2">
    <name type="scientific">Mucispirillum schaedleri ASF457</name>
    <dbReference type="NCBI Taxonomy" id="1379858"/>
    <lineage>
        <taxon>Bacteria</taxon>
        <taxon>Pseudomonadati</taxon>
        <taxon>Deferribacterota</taxon>
        <taxon>Deferribacteres</taxon>
        <taxon>Deferribacterales</taxon>
        <taxon>Mucispirillaceae</taxon>
        <taxon>Mucispirillum</taxon>
    </lineage>
</organism>
<gene>
    <name evidence="1" type="ORF">N508_001617</name>
</gene>
<dbReference type="EMBL" id="CP097562">
    <property type="protein sequence ID" value="USF24529.1"/>
    <property type="molecule type" value="Genomic_DNA"/>
</dbReference>